<evidence type="ECO:0000313" key="4">
    <source>
        <dbReference type="Proteomes" id="UP000515971"/>
    </source>
</evidence>
<proteinExistence type="predicted"/>
<dbReference type="RefSeq" id="WP_187537725.1">
    <property type="nucleotide sequence ID" value="NZ_BAABJT010000001.1"/>
</dbReference>
<dbReference type="Proteomes" id="UP000515971">
    <property type="component" value="Chromosome"/>
</dbReference>
<dbReference type="InterPro" id="IPR036291">
    <property type="entry name" value="NAD(P)-bd_dom_sf"/>
</dbReference>
<organism evidence="3 4">
    <name type="scientific">Sphingomonas lutea</name>
    <dbReference type="NCBI Taxonomy" id="1045317"/>
    <lineage>
        <taxon>Bacteria</taxon>
        <taxon>Pseudomonadati</taxon>
        <taxon>Pseudomonadota</taxon>
        <taxon>Alphaproteobacteria</taxon>
        <taxon>Sphingomonadales</taxon>
        <taxon>Sphingomonadaceae</taxon>
        <taxon>Sphingomonas</taxon>
    </lineage>
</organism>
<accession>A0A7G9SH08</accession>
<dbReference type="SUPFAM" id="SSF51735">
    <property type="entry name" value="NAD(P)-binding Rossmann-fold domains"/>
    <property type="match status" value="2"/>
</dbReference>
<dbReference type="Pfam" id="PF01408">
    <property type="entry name" value="GFO_IDH_MocA"/>
    <property type="match status" value="1"/>
</dbReference>
<reference evidence="3 4" key="1">
    <citation type="submission" date="2020-08" db="EMBL/GenBank/DDBJ databases">
        <title>Genome sequence of Sphingomonas lutea KCTC 23642T.</title>
        <authorList>
            <person name="Hyun D.-W."/>
            <person name="Bae J.-W."/>
        </authorList>
    </citation>
    <scope>NUCLEOTIDE SEQUENCE [LARGE SCALE GENOMIC DNA]</scope>
    <source>
        <strain evidence="3 4">KCTC 23642</strain>
    </source>
</reference>
<feature type="domain" description="Gfo/Idh/MocA-like oxidoreductase N-terminal" evidence="2">
    <location>
        <begin position="1"/>
        <end position="115"/>
    </location>
</feature>
<dbReference type="Pfam" id="PF01370">
    <property type="entry name" value="Epimerase"/>
    <property type="match status" value="1"/>
</dbReference>
<dbReference type="SUPFAM" id="SSF55347">
    <property type="entry name" value="Glyceraldehyde-3-phosphate dehydrogenase-like, C-terminal domain"/>
    <property type="match status" value="1"/>
</dbReference>
<dbReference type="GO" id="GO:0000166">
    <property type="term" value="F:nucleotide binding"/>
    <property type="evidence" value="ECO:0007669"/>
    <property type="project" value="InterPro"/>
</dbReference>
<dbReference type="PANTHER" id="PTHR43708">
    <property type="entry name" value="CONSERVED EXPRESSED OXIDOREDUCTASE (EUROFUNG)"/>
    <property type="match status" value="1"/>
</dbReference>
<protein>
    <submittedName>
        <fullName evidence="3">NAD-dependent epimerase/dehydratase family protein</fullName>
    </submittedName>
</protein>
<name>A0A7G9SH08_9SPHN</name>
<dbReference type="PANTHER" id="PTHR43708:SF8">
    <property type="entry name" value="OXIDOREDUCTASE"/>
    <property type="match status" value="1"/>
</dbReference>
<keyword evidence="4" id="KW-1185">Reference proteome</keyword>
<sequence>MIGAGYILKSHVAAVSELEQTVLHAVADISESRARLAAHRFGFERAYSSVEQLAQSECDVVHVLVPPSSHIAVAEAMLRAGKSVFLEKPMGLSGDECRRLASFAAEQGCRIGVNHNFLFLPGYEEVRSFVLDGALGRIDHLSCSWLYELPQIRNGPANAWMLSAPANLIYELGPHIAAFVLDIMGDVEVTGASAGDSLQLATGQTVYRSWNIHGRSSSGTFTLSISTRPGQPDRYLRLRGAGGSAQVDFGRDIHWIEGTQSTNPIFDALAMSRSIARQLRSGARKDLVRRFRAAIGKRAGSTSFDESMLRSISVFYSLAGVDSRHDGEFGAKVIELCDAIARASNTGSPSTGPICVPEPVPEIRDPARVLVVGGSGFIGRKLVAKLVDKGQSVRVLTRSRASAAIAFAGLPIEIHEGSHGDPATAKAALVGIETVYHLAKCEGKNWADYERDDIEPTGVLADAAIAAGVKRFVYTGTIDSYASHSSELRITADTPLDPKMHRRNFYARSKARCESLLQDLSVKRGLPLIIARPGIVIGSGAPVAHVGVAHFDTATNVRFWGDGENKLPLVLVDDVADALAAALEAPNVVGRCVLITSCPLLSAREYIAAASAGSGSKISVANQPPWRWWIGDLVKELVKNAIRHPNRRWPSLHDWRCRTHRAVYDSTSTRLALNWSPASNRETLVNCIYEAARAEMK</sequence>
<dbReference type="Gene3D" id="3.40.50.720">
    <property type="entry name" value="NAD(P)-binding Rossmann-like Domain"/>
    <property type="match status" value="2"/>
</dbReference>
<dbReference type="InterPro" id="IPR000683">
    <property type="entry name" value="Gfo/Idh/MocA-like_OxRdtase_N"/>
</dbReference>
<evidence type="ECO:0000313" key="3">
    <source>
        <dbReference type="EMBL" id="QNN67133.1"/>
    </source>
</evidence>
<gene>
    <name evidence="3" type="ORF">H9L13_10950</name>
</gene>
<dbReference type="KEGG" id="slut:H9L13_10950"/>
<dbReference type="EMBL" id="CP060718">
    <property type="protein sequence ID" value="QNN67133.1"/>
    <property type="molecule type" value="Genomic_DNA"/>
</dbReference>
<evidence type="ECO:0000259" key="1">
    <source>
        <dbReference type="Pfam" id="PF01370"/>
    </source>
</evidence>
<dbReference type="InterPro" id="IPR051317">
    <property type="entry name" value="Gfo/Idh/MocA_oxidoreduct"/>
</dbReference>
<dbReference type="Gene3D" id="3.30.360.10">
    <property type="entry name" value="Dihydrodipicolinate Reductase, domain 2"/>
    <property type="match status" value="1"/>
</dbReference>
<dbReference type="InterPro" id="IPR001509">
    <property type="entry name" value="Epimerase_deHydtase"/>
</dbReference>
<dbReference type="AlphaFoldDB" id="A0A7G9SH08"/>
<feature type="domain" description="NAD-dependent epimerase/dehydratase" evidence="1">
    <location>
        <begin position="369"/>
        <end position="587"/>
    </location>
</feature>
<evidence type="ECO:0000259" key="2">
    <source>
        <dbReference type="Pfam" id="PF01408"/>
    </source>
</evidence>